<dbReference type="Pfam" id="PF00849">
    <property type="entry name" value="PseudoU_synth_2"/>
    <property type="match status" value="1"/>
</dbReference>
<sequence length="309" mass="35313">MKITAKENISLLNLILETFPEVSVSKAKKIIIYGSISHKEAIIKSPEYIVGKGESVEYTKYSGGSHIAREKTDVPILYEDEYLIAVIKPSGVNVDASPNEKVKSLYALTKSYVKRKWGIRQNLFIVHEPQGDEAGICIFAKTKKAQEILKRNFHLSKREYNAIVAGKPKHKNDKLNLWLKRGSKNRIFLEKPQTEGAELCVIKYSTVENYEHYTHLVINPETYFPLQIRFILSHIGNTIVGDSRFGVKQLSANWLKLYLTKIELQHPATGKRLKIETSLPNTFMKVNLPIFAPSNEKKIELEDKKEDQE</sequence>
<organism evidence="4">
    <name type="scientific">bioreactor metagenome</name>
    <dbReference type="NCBI Taxonomy" id="1076179"/>
    <lineage>
        <taxon>unclassified sequences</taxon>
        <taxon>metagenomes</taxon>
        <taxon>ecological metagenomes</taxon>
    </lineage>
</organism>
<dbReference type="CDD" id="cd02869">
    <property type="entry name" value="PseudoU_synth_RluA_like"/>
    <property type="match status" value="1"/>
</dbReference>
<dbReference type="GO" id="GO:0003723">
    <property type="term" value="F:RNA binding"/>
    <property type="evidence" value="ECO:0007669"/>
    <property type="project" value="InterPro"/>
</dbReference>
<dbReference type="InterPro" id="IPR006145">
    <property type="entry name" value="PsdUridine_synth_RsuA/RluA"/>
</dbReference>
<dbReference type="PROSITE" id="PS50889">
    <property type="entry name" value="S4"/>
    <property type="match status" value="1"/>
</dbReference>
<gene>
    <name evidence="4" type="ORF">SDC9_25680</name>
</gene>
<dbReference type="PANTHER" id="PTHR21600:SF83">
    <property type="entry name" value="PSEUDOURIDYLATE SYNTHASE RPUSD4, MITOCHONDRIAL"/>
    <property type="match status" value="1"/>
</dbReference>
<proteinExistence type="inferred from homology"/>
<name>A0A644ULF3_9ZZZZ</name>
<reference evidence="4" key="1">
    <citation type="submission" date="2019-08" db="EMBL/GenBank/DDBJ databases">
        <authorList>
            <person name="Kucharzyk K."/>
            <person name="Murdoch R.W."/>
            <person name="Higgins S."/>
            <person name="Loffler F."/>
        </authorList>
    </citation>
    <scope>NUCLEOTIDE SEQUENCE</scope>
</reference>
<dbReference type="InterPro" id="IPR050188">
    <property type="entry name" value="RluA_PseudoU_synthase"/>
</dbReference>
<evidence type="ECO:0000256" key="2">
    <source>
        <dbReference type="ARBA" id="ARBA00023235"/>
    </source>
</evidence>
<evidence type="ECO:0000259" key="3">
    <source>
        <dbReference type="Pfam" id="PF00849"/>
    </source>
</evidence>
<dbReference type="GO" id="GO:0009982">
    <property type="term" value="F:pseudouridine synthase activity"/>
    <property type="evidence" value="ECO:0007669"/>
    <property type="project" value="InterPro"/>
</dbReference>
<feature type="domain" description="Pseudouridine synthase RsuA/RluA-like" evidence="3">
    <location>
        <begin position="83"/>
        <end position="234"/>
    </location>
</feature>
<comment type="caution">
    <text evidence="4">The sequence shown here is derived from an EMBL/GenBank/DDBJ whole genome shotgun (WGS) entry which is preliminary data.</text>
</comment>
<protein>
    <recommendedName>
        <fullName evidence="3">Pseudouridine synthase RsuA/RluA-like domain-containing protein</fullName>
    </recommendedName>
</protein>
<evidence type="ECO:0000313" key="4">
    <source>
        <dbReference type="EMBL" id="MPL79794.1"/>
    </source>
</evidence>
<accession>A0A644ULF3</accession>
<dbReference type="PANTHER" id="PTHR21600">
    <property type="entry name" value="MITOCHONDRIAL RNA PSEUDOURIDINE SYNTHASE"/>
    <property type="match status" value="1"/>
</dbReference>
<dbReference type="Gene3D" id="3.30.2350.10">
    <property type="entry name" value="Pseudouridine synthase"/>
    <property type="match status" value="1"/>
</dbReference>
<dbReference type="InterPro" id="IPR020103">
    <property type="entry name" value="PsdUridine_synth_cat_dom_sf"/>
</dbReference>
<dbReference type="GO" id="GO:0001522">
    <property type="term" value="P:pseudouridine synthesis"/>
    <property type="evidence" value="ECO:0007669"/>
    <property type="project" value="InterPro"/>
</dbReference>
<dbReference type="AlphaFoldDB" id="A0A644ULF3"/>
<keyword evidence="2" id="KW-0413">Isomerase</keyword>
<comment type="similarity">
    <text evidence="1">Belongs to the pseudouridine synthase RluA family.</text>
</comment>
<evidence type="ECO:0000256" key="1">
    <source>
        <dbReference type="ARBA" id="ARBA00010876"/>
    </source>
</evidence>
<dbReference type="SUPFAM" id="SSF55120">
    <property type="entry name" value="Pseudouridine synthase"/>
    <property type="match status" value="1"/>
</dbReference>
<dbReference type="EMBL" id="VSSQ01000130">
    <property type="protein sequence ID" value="MPL79794.1"/>
    <property type="molecule type" value="Genomic_DNA"/>
</dbReference>